<accession>A0AAD2JW62</accession>
<feature type="region of interest" description="Disordered" evidence="1">
    <location>
        <begin position="292"/>
        <end position="324"/>
    </location>
</feature>
<name>A0AAD2JW62_9AGAR</name>
<protein>
    <submittedName>
        <fullName evidence="3">Uncharacterized protein</fullName>
    </submittedName>
</protein>
<keyword evidence="2" id="KW-0472">Membrane</keyword>
<dbReference type="EMBL" id="CAVNYO010000085">
    <property type="protein sequence ID" value="CAK5265329.1"/>
    <property type="molecule type" value="Genomic_DNA"/>
</dbReference>
<feature type="transmembrane region" description="Helical" evidence="2">
    <location>
        <begin position="757"/>
        <end position="778"/>
    </location>
</feature>
<evidence type="ECO:0000256" key="1">
    <source>
        <dbReference type="SAM" id="MobiDB-lite"/>
    </source>
</evidence>
<feature type="region of interest" description="Disordered" evidence="1">
    <location>
        <begin position="22"/>
        <end position="48"/>
    </location>
</feature>
<reference evidence="3" key="1">
    <citation type="submission" date="2023-11" db="EMBL/GenBank/DDBJ databases">
        <authorList>
            <person name="De Vega J J."/>
            <person name="De Vega J J."/>
        </authorList>
    </citation>
    <scope>NUCLEOTIDE SEQUENCE</scope>
</reference>
<keyword evidence="4" id="KW-1185">Reference proteome</keyword>
<evidence type="ECO:0000256" key="2">
    <source>
        <dbReference type="SAM" id="Phobius"/>
    </source>
</evidence>
<evidence type="ECO:0000313" key="4">
    <source>
        <dbReference type="Proteomes" id="UP001295794"/>
    </source>
</evidence>
<proteinExistence type="predicted"/>
<comment type="caution">
    <text evidence="3">The sequence shown here is derived from an EMBL/GenBank/DDBJ whole genome shotgun (WGS) entry which is preliminary data.</text>
</comment>
<evidence type="ECO:0000313" key="3">
    <source>
        <dbReference type="EMBL" id="CAK5265329.1"/>
    </source>
</evidence>
<dbReference type="Proteomes" id="UP001295794">
    <property type="component" value="Unassembled WGS sequence"/>
</dbReference>
<keyword evidence="2" id="KW-1133">Transmembrane helix</keyword>
<keyword evidence="2" id="KW-0812">Transmembrane</keyword>
<organism evidence="3 4">
    <name type="scientific">Mycena citricolor</name>
    <dbReference type="NCBI Taxonomy" id="2018698"/>
    <lineage>
        <taxon>Eukaryota</taxon>
        <taxon>Fungi</taxon>
        <taxon>Dikarya</taxon>
        <taxon>Basidiomycota</taxon>
        <taxon>Agaricomycotina</taxon>
        <taxon>Agaricomycetes</taxon>
        <taxon>Agaricomycetidae</taxon>
        <taxon>Agaricales</taxon>
        <taxon>Marasmiineae</taxon>
        <taxon>Mycenaceae</taxon>
        <taxon>Mycena</taxon>
    </lineage>
</organism>
<sequence>MLHLTPTFRAQDRARLAYSLPNARLPPSQAHATSTVPAAPEPRKAPHTSVLKQVHLRQLLRVAVRGATEAEKLRALSCRRTAAKALRSGNVFKRERRPREMSSDELCGNLVEERRSRVGSRTCLCGAYLVSARKMLIASCPGTSVPEPPIATAQVGSSPGGRKLRRSKSHHSLSTLVSGGVDSRLVVQDDSAISLKRKYSPTTAAVASLLLCLAAWFAGPHLVSLVLNIRALHRALYAPALPSGAADLDSIRPLISENDTFDIAVAVWMRAPNDDSEGGRLARAAPLHETRLGARPPAHPHTANPCVRGLAIRPPRGVRPRPRVPVAGGPRCGLLVVDAAGGYRGHARERKTARDDVIESFSVSIPLLEMRDVVVEKCPLEGHIEESSGNAVVGSSRPHVVTRTQLRVVRETGHLDAAAYRAAIHVVQRKAQFAYALYLDTKKHATGPMDLVPILQEKCRPGRSDDDFVDVMWRIAFSVVSPTHQTLADNFVAPEPEEFSDSPLARISQQDTAELWSRGELCGYGTALTVRPLDGAFGHRFHDDAHPRRRIFIQSLSAISILVSSCSTVHYWLARTSSSGISTESAAFLATGSALGAILDSMDESAFPIAVVAYGSTDAVSDVQMCLSMDALVSIIHSQSRARPGARYAQARSALSAVDLDRGAWLSLGAAQEAGAEVGSFSSQVFAALVVLYLALDPDTVTLLPTTVPQARLGESTAENPTRGFFAAVAVCLRTTGTLAQMLLNHRMRRFGGAYRLGVLFFFVGCLVDLLYFVPAVVGRMEVRMGLTLTPVADIAGQLPLVFQALSLKPVVSECMKDSTT</sequence>
<gene>
    <name evidence="3" type="ORF">MYCIT1_LOCUS6218</name>
</gene>
<dbReference type="AlphaFoldDB" id="A0AAD2JW62"/>
<feature type="transmembrane region" description="Helical" evidence="2">
    <location>
        <begin position="551"/>
        <end position="573"/>
    </location>
</feature>